<gene>
    <name evidence="2" type="ORF">ABDJ85_12550</name>
</gene>
<dbReference type="RefSeq" id="WP_347705126.1">
    <property type="nucleotide sequence ID" value="NZ_JBDPZD010000003.1"/>
</dbReference>
<feature type="transmembrane region" description="Helical" evidence="1">
    <location>
        <begin position="26"/>
        <end position="45"/>
    </location>
</feature>
<comment type="caution">
    <text evidence="2">The sequence shown here is derived from an EMBL/GenBank/DDBJ whole genome shotgun (WGS) entry which is preliminary data.</text>
</comment>
<dbReference type="Proteomes" id="UP001495147">
    <property type="component" value="Unassembled WGS sequence"/>
</dbReference>
<dbReference type="InterPro" id="IPR031044">
    <property type="entry name" value="Small_Trp_rich"/>
</dbReference>
<evidence type="ECO:0000313" key="3">
    <source>
        <dbReference type="Proteomes" id="UP001495147"/>
    </source>
</evidence>
<keyword evidence="1" id="KW-1133">Transmembrane helix</keyword>
<keyword evidence="1" id="KW-0472">Membrane</keyword>
<keyword evidence="3" id="KW-1185">Reference proteome</keyword>
<evidence type="ECO:0000256" key="1">
    <source>
        <dbReference type="SAM" id="Phobius"/>
    </source>
</evidence>
<sequence>MAFVLVGVVLLALRLGGWAKFSDSDWVAWLIVLAPFGLAWLWWTFSDASGLTQKKAMDALDAKKEARRQKAMEALGRGEKKRP</sequence>
<reference evidence="2 3" key="1">
    <citation type="submission" date="2024-05" db="EMBL/GenBank/DDBJ databases">
        <title>Roseateles sp. DJS-2-20 16S ribosomal RNA gene Genome sequencing and assembly.</title>
        <authorList>
            <person name="Woo H."/>
        </authorList>
    </citation>
    <scope>NUCLEOTIDE SEQUENCE [LARGE SCALE GENOMIC DNA]</scope>
    <source>
        <strain evidence="2 3">DJS-2-20</strain>
    </source>
</reference>
<dbReference type="EMBL" id="JBDPZD010000003">
    <property type="protein sequence ID" value="MEO3692304.1"/>
    <property type="molecule type" value="Genomic_DNA"/>
</dbReference>
<protein>
    <submittedName>
        <fullName evidence="2">TIGR04438 family Trp-rich protein</fullName>
    </submittedName>
</protein>
<organism evidence="2 3">
    <name type="scientific">Roseateles paludis</name>
    <dbReference type="NCBI Taxonomy" id="3145238"/>
    <lineage>
        <taxon>Bacteria</taxon>
        <taxon>Pseudomonadati</taxon>
        <taxon>Pseudomonadota</taxon>
        <taxon>Betaproteobacteria</taxon>
        <taxon>Burkholderiales</taxon>
        <taxon>Sphaerotilaceae</taxon>
        <taxon>Roseateles</taxon>
    </lineage>
</organism>
<keyword evidence="1" id="KW-0812">Transmembrane</keyword>
<dbReference type="NCBIfam" id="TIGR04438">
    <property type="entry name" value="small_Trp_rich"/>
    <property type="match status" value="1"/>
</dbReference>
<name>A0ABV0G3L9_9BURK</name>
<evidence type="ECO:0000313" key="2">
    <source>
        <dbReference type="EMBL" id="MEO3692304.1"/>
    </source>
</evidence>
<accession>A0ABV0G3L9</accession>
<proteinExistence type="predicted"/>